<sequence length="114" mass="12657">MIKVLFTGEKIGVGMGNTRKDAHQQAAENALHCLAEKYVAYIVPYFGAVDHDFNKLSHGNENGFLWDVVDPGSREAPEDGLPKECTPEDIEVEPVNTSSNFVNQQQQKRANSPR</sequence>
<feature type="domain" description="DRBM" evidence="3">
    <location>
        <begin position="1"/>
        <end position="36"/>
    </location>
</feature>
<accession>A0ABQ9MK12</accession>
<evidence type="ECO:0000256" key="2">
    <source>
        <dbReference type="SAM" id="MobiDB-lite"/>
    </source>
</evidence>
<gene>
    <name evidence="4" type="ORF">P3X46_008811</name>
</gene>
<dbReference type="PROSITE" id="PS50137">
    <property type="entry name" value="DS_RBD"/>
    <property type="match status" value="1"/>
</dbReference>
<evidence type="ECO:0000259" key="3">
    <source>
        <dbReference type="PROSITE" id="PS50137"/>
    </source>
</evidence>
<dbReference type="EMBL" id="JARPOI010000005">
    <property type="protein sequence ID" value="KAJ9180592.1"/>
    <property type="molecule type" value="Genomic_DNA"/>
</dbReference>
<protein>
    <recommendedName>
        <fullName evidence="3">DRBM domain-containing protein</fullName>
    </recommendedName>
</protein>
<name>A0ABQ9MK12_HEVBR</name>
<keyword evidence="5" id="KW-1185">Reference proteome</keyword>
<dbReference type="Proteomes" id="UP001174677">
    <property type="component" value="Chromosome 5"/>
</dbReference>
<dbReference type="Gene3D" id="3.30.160.20">
    <property type="match status" value="1"/>
</dbReference>
<feature type="region of interest" description="Disordered" evidence="2">
    <location>
        <begin position="91"/>
        <end position="114"/>
    </location>
</feature>
<feature type="compositionally biased region" description="Polar residues" evidence="2">
    <location>
        <begin position="95"/>
        <end position="114"/>
    </location>
</feature>
<dbReference type="SUPFAM" id="SSF54768">
    <property type="entry name" value="dsRNA-binding domain-like"/>
    <property type="match status" value="1"/>
</dbReference>
<evidence type="ECO:0000256" key="1">
    <source>
        <dbReference type="PROSITE-ProRule" id="PRU00266"/>
    </source>
</evidence>
<dbReference type="InterPro" id="IPR014720">
    <property type="entry name" value="dsRBD_dom"/>
</dbReference>
<organism evidence="4 5">
    <name type="scientific">Hevea brasiliensis</name>
    <name type="common">Para rubber tree</name>
    <name type="synonym">Siphonia brasiliensis</name>
    <dbReference type="NCBI Taxonomy" id="3981"/>
    <lineage>
        <taxon>Eukaryota</taxon>
        <taxon>Viridiplantae</taxon>
        <taxon>Streptophyta</taxon>
        <taxon>Embryophyta</taxon>
        <taxon>Tracheophyta</taxon>
        <taxon>Spermatophyta</taxon>
        <taxon>Magnoliopsida</taxon>
        <taxon>eudicotyledons</taxon>
        <taxon>Gunneridae</taxon>
        <taxon>Pentapetalae</taxon>
        <taxon>rosids</taxon>
        <taxon>fabids</taxon>
        <taxon>Malpighiales</taxon>
        <taxon>Euphorbiaceae</taxon>
        <taxon>Crotonoideae</taxon>
        <taxon>Micrandreae</taxon>
        <taxon>Hevea</taxon>
    </lineage>
</organism>
<evidence type="ECO:0000313" key="5">
    <source>
        <dbReference type="Proteomes" id="UP001174677"/>
    </source>
</evidence>
<reference evidence="4" key="1">
    <citation type="journal article" date="2023" name="Plant Biotechnol. J.">
        <title>Chromosome-level wild Hevea brasiliensis genome provides new tools for genomic-assisted breeding and valuable loci to elevate rubber yield.</title>
        <authorList>
            <person name="Cheng H."/>
            <person name="Song X."/>
            <person name="Hu Y."/>
            <person name="Wu T."/>
            <person name="Yang Q."/>
            <person name="An Z."/>
            <person name="Feng S."/>
            <person name="Deng Z."/>
            <person name="Wu W."/>
            <person name="Zeng X."/>
            <person name="Tu M."/>
            <person name="Wang X."/>
            <person name="Huang H."/>
        </authorList>
    </citation>
    <scope>NUCLEOTIDE SEQUENCE</scope>
    <source>
        <strain evidence="4">MT/VB/25A 57/8</strain>
    </source>
</reference>
<proteinExistence type="predicted"/>
<evidence type="ECO:0000313" key="4">
    <source>
        <dbReference type="EMBL" id="KAJ9180592.1"/>
    </source>
</evidence>
<keyword evidence="1" id="KW-0694">RNA-binding</keyword>
<dbReference type="Pfam" id="PF00035">
    <property type="entry name" value="dsrm"/>
    <property type="match status" value="1"/>
</dbReference>
<comment type="caution">
    <text evidence="4">The sequence shown here is derived from an EMBL/GenBank/DDBJ whole genome shotgun (WGS) entry which is preliminary data.</text>
</comment>